<accession>A0ACB8SC76</accession>
<comment type="caution">
    <text evidence="1">The sequence shown here is derived from an EMBL/GenBank/DDBJ whole genome shotgun (WGS) entry which is preliminary data.</text>
</comment>
<protein>
    <submittedName>
        <fullName evidence="1">Uncharacterized protein</fullName>
    </submittedName>
</protein>
<reference evidence="1" key="2">
    <citation type="journal article" date="2022" name="New Phytol.">
        <title>Evolutionary transition to the ectomycorrhizal habit in the genomes of a hyperdiverse lineage of mushroom-forming fungi.</title>
        <authorList>
            <person name="Looney B."/>
            <person name="Miyauchi S."/>
            <person name="Morin E."/>
            <person name="Drula E."/>
            <person name="Courty P.E."/>
            <person name="Kohler A."/>
            <person name="Kuo A."/>
            <person name="LaButti K."/>
            <person name="Pangilinan J."/>
            <person name="Lipzen A."/>
            <person name="Riley R."/>
            <person name="Andreopoulos W."/>
            <person name="He G."/>
            <person name="Johnson J."/>
            <person name="Nolan M."/>
            <person name="Tritt A."/>
            <person name="Barry K.W."/>
            <person name="Grigoriev I.V."/>
            <person name="Nagy L.G."/>
            <person name="Hibbett D."/>
            <person name="Henrissat B."/>
            <person name="Matheny P.B."/>
            <person name="Labbe J."/>
            <person name="Martin F.M."/>
        </authorList>
    </citation>
    <scope>NUCLEOTIDE SEQUENCE</scope>
    <source>
        <strain evidence="1">FP105234-sp</strain>
    </source>
</reference>
<keyword evidence="2" id="KW-1185">Reference proteome</keyword>
<dbReference type="EMBL" id="MU275838">
    <property type="protein sequence ID" value="KAI0054050.1"/>
    <property type="molecule type" value="Genomic_DNA"/>
</dbReference>
<proteinExistence type="predicted"/>
<dbReference type="Proteomes" id="UP000814033">
    <property type="component" value="Unassembled WGS sequence"/>
</dbReference>
<name>A0ACB8SC76_9AGAM</name>
<sequence>MPQGFYKVMRCRYFDDRGHPLKPYCIRGDRCSFIHPTDSNWDVGVLNKLPPIQHGKKPARRLSPVPLREINRSPSRNRRASPLPEQATLFQRVATDDDVRVSHASYDREHSRDPSKPYYSKSYRERTAPRASSRGPPDRRGYSREREKVPAEPHTYVKAHPDDAPRGRDEKRRDLPPARGIDPKDVQPDSTGTRTTAPTAVDRRDEGRKLAEGMIDLFRNVAKYANRATLTTAAYNKEEEKLQTYTELCGTLSKISPSAAAAVNPALTTVVANHTEYRDKLRDDYKRLGQCWEDIFEHLAHGIVRTVDAHLDHALARLQDEADARVTAAVAHTPCHCHAYPSPDTSTVVKRKRDAFADAYGEKIVDSDPSKRRRLIVEPTSSDTSKGGLALNAREILPVDKVDKTESRNRANSQQWDEASSFASSSAQ</sequence>
<reference evidence="1" key="1">
    <citation type="submission" date="2021-02" db="EMBL/GenBank/DDBJ databases">
        <authorList>
            <consortium name="DOE Joint Genome Institute"/>
            <person name="Ahrendt S."/>
            <person name="Looney B.P."/>
            <person name="Miyauchi S."/>
            <person name="Morin E."/>
            <person name="Drula E."/>
            <person name="Courty P.E."/>
            <person name="Chicoki N."/>
            <person name="Fauchery L."/>
            <person name="Kohler A."/>
            <person name="Kuo A."/>
            <person name="Labutti K."/>
            <person name="Pangilinan J."/>
            <person name="Lipzen A."/>
            <person name="Riley R."/>
            <person name="Andreopoulos W."/>
            <person name="He G."/>
            <person name="Johnson J."/>
            <person name="Barry K.W."/>
            <person name="Grigoriev I.V."/>
            <person name="Nagy L."/>
            <person name="Hibbett D."/>
            <person name="Henrissat B."/>
            <person name="Matheny P.B."/>
            <person name="Labbe J."/>
            <person name="Martin F."/>
        </authorList>
    </citation>
    <scope>NUCLEOTIDE SEQUENCE</scope>
    <source>
        <strain evidence="1">FP105234-sp</strain>
    </source>
</reference>
<organism evidence="1 2">
    <name type="scientific">Auriscalpium vulgare</name>
    <dbReference type="NCBI Taxonomy" id="40419"/>
    <lineage>
        <taxon>Eukaryota</taxon>
        <taxon>Fungi</taxon>
        <taxon>Dikarya</taxon>
        <taxon>Basidiomycota</taxon>
        <taxon>Agaricomycotina</taxon>
        <taxon>Agaricomycetes</taxon>
        <taxon>Russulales</taxon>
        <taxon>Auriscalpiaceae</taxon>
        <taxon>Auriscalpium</taxon>
    </lineage>
</organism>
<evidence type="ECO:0000313" key="1">
    <source>
        <dbReference type="EMBL" id="KAI0054050.1"/>
    </source>
</evidence>
<gene>
    <name evidence="1" type="ORF">FA95DRAFT_1600546</name>
</gene>
<evidence type="ECO:0000313" key="2">
    <source>
        <dbReference type="Proteomes" id="UP000814033"/>
    </source>
</evidence>